<gene>
    <name evidence="1" type="ORF">EXU48_07935</name>
</gene>
<dbReference type="Proteomes" id="UP000504882">
    <property type="component" value="Unassembled WGS sequence"/>
</dbReference>
<dbReference type="RefSeq" id="WP_133107082.1">
    <property type="nucleotide sequence ID" value="NZ_SMNA01000003.1"/>
</dbReference>
<reference evidence="1 2" key="1">
    <citation type="submission" date="2019-03" db="EMBL/GenBank/DDBJ databases">
        <title>Genomic features of bacteria from cold environments.</title>
        <authorList>
            <person name="Shen L."/>
        </authorList>
    </citation>
    <scope>NUCLEOTIDE SEQUENCE [LARGE SCALE GENOMIC DNA]</scope>
    <source>
        <strain evidence="2">T3246-1</strain>
    </source>
</reference>
<name>A0ABY2E6E6_9MICO</name>
<proteinExistence type="predicted"/>
<accession>A0ABY2E6E6</accession>
<keyword evidence="2" id="KW-1185">Reference proteome</keyword>
<evidence type="ECO:0000313" key="1">
    <source>
        <dbReference type="EMBL" id="TDE96152.1"/>
    </source>
</evidence>
<evidence type="ECO:0008006" key="3">
    <source>
        <dbReference type="Google" id="ProtNLM"/>
    </source>
</evidence>
<comment type="caution">
    <text evidence="1">The sequence shown here is derived from an EMBL/GenBank/DDBJ whole genome shotgun (WGS) entry which is preliminary data.</text>
</comment>
<sequence>MSSAELRLRLDSATSHLESLVRTEVERVDVGDGRVGFSAWRYVDAGNSWPVVATREGVAAAWLHTPPAAGPIENAADPIDLARDITNGTTDRAELGAPAAAFYLSESGLRISNDRLGMVRLYEFAVKGFGHVWSSRPGLAHIFGGLVPRLEQSTWSDMATLGWAADGSAHLGNGHQMAASTTIQVDRNGHTVSSSDRDEWLRAALDGDVPSIVDGARGMVRSVAVASWWQGSPVADLSGGKDSRVTAAAAIRAGVVSTVRTVNTDTGEVDTARELLRLAGNPVAHRVDQVVEPKKPQGGVLTRYLSMHRAWEGAYNARSAYRSIEFRGFTSPSAPRINGLGGEAIQGRTMVSPAWREKLEGGGPDAGRSRLAQMVRSGAAGVTDAGIECSLASIDCFVDRALMVDMATAFMVVDYFYHFSKMPFWSMPQASSNTLLPFYSPQVLPRTMWSLSHAAAEYGQHHRDLLRELQPAWADVPFYKGSVKTRGTPWMWENADWREMSSTVLDGVGSLDTFSTRAVSQFVQEAEMGTGNVRHELALTRVMWELSFREYVKEVARAAEATSREVLRVRAAERRR</sequence>
<dbReference type="SUPFAM" id="SSF52402">
    <property type="entry name" value="Adenine nucleotide alpha hydrolases-like"/>
    <property type="match status" value="1"/>
</dbReference>
<dbReference type="EMBL" id="SMNA01000003">
    <property type="protein sequence ID" value="TDE96152.1"/>
    <property type="molecule type" value="Genomic_DNA"/>
</dbReference>
<protein>
    <recommendedName>
        <fullName evidence="3">Asparagine synthetase domain-containing protein</fullName>
    </recommendedName>
</protein>
<evidence type="ECO:0000313" key="2">
    <source>
        <dbReference type="Proteomes" id="UP000504882"/>
    </source>
</evidence>
<organism evidence="1 2">
    <name type="scientific">Occultella glacieicola</name>
    <dbReference type="NCBI Taxonomy" id="2518684"/>
    <lineage>
        <taxon>Bacteria</taxon>
        <taxon>Bacillati</taxon>
        <taxon>Actinomycetota</taxon>
        <taxon>Actinomycetes</taxon>
        <taxon>Micrococcales</taxon>
        <taxon>Ruaniaceae</taxon>
        <taxon>Occultella</taxon>
    </lineage>
</organism>